<evidence type="ECO:0000256" key="1">
    <source>
        <dbReference type="ARBA" id="ARBA00007692"/>
    </source>
</evidence>
<dbReference type="EMBL" id="CM002293">
    <property type="protein sequence ID" value="ESW18243.1"/>
    <property type="molecule type" value="Genomic_DNA"/>
</dbReference>
<keyword evidence="2" id="KW-0804">Transcription</keyword>
<keyword evidence="2" id="KW-0806">Transcription termination</keyword>
<keyword evidence="3" id="KW-0809">Transit peptide</keyword>
<dbReference type="InterPro" id="IPR038538">
    <property type="entry name" value="MTERF_sf"/>
</dbReference>
<dbReference type="STRING" id="3885.V7BMI2"/>
<dbReference type="InterPro" id="IPR003690">
    <property type="entry name" value="MTERF"/>
</dbReference>
<gene>
    <name evidence="4" type="ORF">PHAVU_006G024900g</name>
</gene>
<dbReference type="OMA" id="CTHALIH"/>
<comment type="similarity">
    <text evidence="1">Belongs to the mTERF family.</text>
</comment>
<dbReference type="SMART" id="SM00733">
    <property type="entry name" value="Mterf"/>
    <property type="match status" value="5"/>
</dbReference>
<dbReference type="AlphaFoldDB" id="V7BMI2"/>
<protein>
    <submittedName>
        <fullName evidence="4">Uncharacterized protein</fullName>
    </submittedName>
</protein>
<sequence>MHHFLSYRLTSRTPHFGFLCHNAVHFFISRTLSVSNTNHQKSYTFNVYDIINSSGLSSEKALKLTKRLELKKPDGANAVIDLLRNYGFSDTHLHSLVKKIPSVLLSKPEKTLLPKLKFFHSIGFSTTDLPRFLIGNTSFLSSSLDKTIIPRYQIIKRLVHSDKEVVSTLKHDRWHVNRGNFLSSVQNVGTLRQLGVPQHSISFLVTNFPSVTFMNHSRFVEAVEKVKEMRFDPLKVNFVVALQVFAEMSEAMWKSKLEAFERWGWSTDICLLAFRKHPQFLMLSDNKIMKILSFLMKDMGLPVEHIVGCPEILKCNLEKTVIPRCAVVKLLKSRGLIKSDLKISTFIKISDKVFLERYVTRFQKNEPLVLDAYKGIVMEIKLKRTWRPIIKLKKRWRHKWRTPMEVKVHLKGLQEACSKLWELENI</sequence>
<dbReference type="eggNOG" id="KOG1267">
    <property type="taxonomic scope" value="Eukaryota"/>
</dbReference>
<dbReference type="Pfam" id="PF02536">
    <property type="entry name" value="mTERF"/>
    <property type="match status" value="1"/>
</dbReference>
<evidence type="ECO:0000256" key="2">
    <source>
        <dbReference type="ARBA" id="ARBA00022472"/>
    </source>
</evidence>
<dbReference type="GO" id="GO:0006353">
    <property type="term" value="P:DNA-templated transcription termination"/>
    <property type="evidence" value="ECO:0007669"/>
    <property type="project" value="UniProtKB-KW"/>
</dbReference>
<organism evidence="4 5">
    <name type="scientific">Phaseolus vulgaris</name>
    <name type="common">Kidney bean</name>
    <name type="synonym">French bean</name>
    <dbReference type="NCBI Taxonomy" id="3885"/>
    <lineage>
        <taxon>Eukaryota</taxon>
        <taxon>Viridiplantae</taxon>
        <taxon>Streptophyta</taxon>
        <taxon>Embryophyta</taxon>
        <taxon>Tracheophyta</taxon>
        <taxon>Spermatophyta</taxon>
        <taxon>Magnoliopsida</taxon>
        <taxon>eudicotyledons</taxon>
        <taxon>Gunneridae</taxon>
        <taxon>Pentapetalae</taxon>
        <taxon>rosids</taxon>
        <taxon>fabids</taxon>
        <taxon>Fabales</taxon>
        <taxon>Fabaceae</taxon>
        <taxon>Papilionoideae</taxon>
        <taxon>50 kb inversion clade</taxon>
        <taxon>NPAAA clade</taxon>
        <taxon>indigoferoid/millettioid clade</taxon>
        <taxon>Phaseoleae</taxon>
        <taxon>Phaseolus</taxon>
    </lineage>
</organism>
<feature type="non-terminal residue" evidence="4">
    <location>
        <position position="426"/>
    </location>
</feature>
<dbReference type="Proteomes" id="UP000000226">
    <property type="component" value="Chromosome 6"/>
</dbReference>
<keyword evidence="2" id="KW-0805">Transcription regulation</keyword>
<dbReference type="Gene3D" id="1.25.70.10">
    <property type="entry name" value="Transcription termination factor 3, mitochondrial"/>
    <property type="match status" value="2"/>
</dbReference>
<dbReference type="OrthoDB" id="637682at2759"/>
<name>V7BMI2_PHAVU</name>
<reference evidence="5" key="1">
    <citation type="journal article" date="2014" name="Nat. Genet.">
        <title>A reference genome for common bean and genome-wide analysis of dual domestications.</title>
        <authorList>
            <person name="Schmutz J."/>
            <person name="McClean P.E."/>
            <person name="Mamidi S."/>
            <person name="Wu G.A."/>
            <person name="Cannon S.B."/>
            <person name="Grimwood J."/>
            <person name="Jenkins J."/>
            <person name="Shu S."/>
            <person name="Song Q."/>
            <person name="Chavarro C."/>
            <person name="Torres-Torres M."/>
            <person name="Geffroy V."/>
            <person name="Moghaddam S.M."/>
            <person name="Gao D."/>
            <person name="Abernathy B."/>
            <person name="Barry K."/>
            <person name="Blair M."/>
            <person name="Brick M.A."/>
            <person name="Chovatia M."/>
            <person name="Gepts P."/>
            <person name="Goodstein D.M."/>
            <person name="Gonzales M."/>
            <person name="Hellsten U."/>
            <person name="Hyten D.L."/>
            <person name="Jia G."/>
            <person name="Kelly J.D."/>
            <person name="Kudrna D."/>
            <person name="Lee R."/>
            <person name="Richard M.M."/>
            <person name="Miklas P.N."/>
            <person name="Osorno J.M."/>
            <person name="Rodrigues J."/>
            <person name="Thareau V."/>
            <person name="Urrea C.A."/>
            <person name="Wang M."/>
            <person name="Yu Y."/>
            <person name="Zhang M."/>
            <person name="Wing R.A."/>
            <person name="Cregan P.B."/>
            <person name="Rokhsar D.S."/>
            <person name="Jackson S.A."/>
        </authorList>
    </citation>
    <scope>NUCLEOTIDE SEQUENCE [LARGE SCALE GENOMIC DNA]</scope>
    <source>
        <strain evidence="5">cv. G19833</strain>
    </source>
</reference>
<dbReference type="GO" id="GO:0003676">
    <property type="term" value="F:nucleic acid binding"/>
    <property type="evidence" value="ECO:0007669"/>
    <property type="project" value="InterPro"/>
</dbReference>
<dbReference type="PANTHER" id="PTHR13068:SF133">
    <property type="entry name" value="MITOCHONDRIAL TRANSCRIPTION TERMINATION FACTOR FAMILY PROTEIN"/>
    <property type="match status" value="1"/>
</dbReference>
<dbReference type="Gramene" id="ESW18243">
    <property type="protein sequence ID" value="ESW18243"/>
    <property type="gene ID" value="PHAVU_006G024900g"/>
</dbReference>
<proteinExistence type="inferred from homology"/>
<evidence type="ECO:0000313" key="5">
    <source>
        <dbReference type="Proteomes" id="UP000000226"/>
    </source>
</evidence>
<keyword evidence="5" id="KW-1185">Reference proteome</keyword>
<evidence type="ECO:0000313" key="4">
    <source>
        <dbReference type="EMBL" id="ESW18243.1"/>
    </source>
</evidence>
<dbReference type="PANTHER" id="PTHR13068">
    <property type="entry name" value="CGI-12 PROTEIN-RELATED"/>
    <property type="match status" value="1"/>
</dbReference>
<accession>V7BMI2</accession>
<dbReference type="FunFam" id="1.25.70.10:FF:000001">
    <property type="entry name" value="Mitochondrial transcription termination factor-like"/>
    <property type="match status" value="1"/>
</dbReference>
<evidence type="ECO:0000256" key="3">
    <source>
        <dbReference type="ARBA" id="ARBA00022946"/>
    </source>
</evidence>